<accession>A0ABR2IED8</accession>
<gene>
    <name evidence="1" type="ORF">M9Y10_012712</name>
</gene>
<protein>
    <submittedName>
        <fullName evidence="1">Uncharacterized protein</fullName>
    </submittedName>
</protein>
<evidence type="ECO:0000313" key="1">
    <source>
        <dbReference type="EMBL" id="KAK8861020.1"/>
    </source>
</evidence>
<reference evidence="1 2" key="1">
    <citation type="submission" date="2024-04" db="EMBL/GenBank/DDBJ databases">
        <title>Tritrichomonas musculus Genome.</title>
        <authorList>
            <person name="Alves-Ferreira E."/>
            <person name="Grigg M."/>
            <person name="Lorenzi H."/>
            <person name="Galac M."/>
        </authorList>
    </citation>
    <scope>NUCLEOTIDE SEQUENCE [LARGE SCALE GENOMIC DNA]</scope>
    <source>
        <strain evidence="1 2">EAF2021</strain>
    </source>
</reference>
<comment type="caution">
    <text evidence="1">The sequence shown here is derived from an EMBL/GenBank/DDBJ whole genome shotgun (WGS) entry which is preliminary data.</text>
</comment>
<sequence length="168" mass="19838">MTALAELFTTDDMDRLKKELARLVGSKDYKAINVLLRRNSNIWTFNTRELNEEIPCNDRHFTKRKGLTSKKGYKTLNTLFRRNPHASEFDTRSLNEDIRQKKKRFTKRNGKLCVASKSTPRTQQNDEDAEEYAYTYRARNYDPKPKSSGYINKFHDPSYTGLRIRAKY</sequence>
<organism evidence="1 2">
    <name type="scientific">Tritrichomonas musculus</name>
    <dbReference type="NCBI Taxonomy" id="1915356"/>
    <lineage>
        <taxon>Eukaryota</taxon>
        <taxon>Metamonada</taxon>
        <taxon>Parabasalia</taxon>
        <taxon>Tritrichomonadida</taxon>
        <taxon>Tritrichomonadidae</taxon>
        <taxon>Tritrichomonas</taxon>
    </lineage>
</organism>
<evidence type="ECO:0000313" key="2">
    <source>
        <dbReference type="Proteomes" id="UP001470230"/>
    </source>
</evidence>
<dbReference type="Proteomes" id="UP001470230">
    <property type="component" value="Unassembled WGS sequence"/>
</dbReference>
<keyword evidence="2" id="KW-1185">Reference proteome</keyword>
<proteinExistence type="predicted"/>
<name>A0ABR2IED8_9EUKA</name>
<dbReference type="EMBL" id="JAPFFF010000018">
    <property type="protein sequence ID" value="KAK8861020.1"/>
    <property type="molecule type" value="Genomic_DNA"/>
</dbReference>